<evidence type="ECO:0000256" key="5">
    <source>
        <dbReference type="PROSITE-ProRule" id="PRU00169"/>
    </source>
</evidence>
<feature type="domain" description="Response regulatory" evidence="8">
    <location>
        <begin position="756"/>
        <end position="884"/>
    </location>
</feature>
<dbReference type="Gene3D" id="3.30.565.10">
    <property type="entry name" value="Histidine kinase-like ATPase, C-terminal domain"/>
    <property type="match status" value="1"/>
</dbReference>
<keyword evidence="3" id="KW-0808">Transferase</keyword>
<keyword evidence="10" id="KW-1185">Reference proteome</keyword>
<dbReference type="SMART" id="SM00387">
    <property type="entry name" value="HATPase_c"/>
    <property type="match status" value="1"/>
</dbReference>
<feature type="modified residue" description="4-aspartylphosphate" evidence="5">
    <location>
        <position position="815"/>
    </location>
</feature>
<dbReference type="CDD" id="cd17546">
    <property type="entry name" value="REC_hyHK_CKI1_RcsC-like"/>
    <property type="match status" value="1"/>
</dbReference>
<comment type="caution">
    <text evidence="9">The sequence shown here is derived from an EMBL/GenBank/DDBJ whole genome shotgun (WGS) entry which is preliminary data.</text>
</comment>
<dbReference type="PANTHER" id="PTHR43047">
    <property type="entry name" value="TWO-COMPONENT HISTIDINE PROTEIN KINASE"/>
    <property type="match status" value="1"/>
</dbReference>
<keyword evidence="4 9" id="KW-0418">Kinase</keyword>
<dbReference type="InterPro" id="IPR036097">
    <property type="entry name" value="HisK_dim/P_sf"/>
</dbReference>
<dbReference type="SUPFAM" id="SSF55874">
    <property type="entry name" value="ATPase domain of HSP90 chaperone/DNA topoisomerase II/histidine kinase"/>
    <property type="match status" value="1"/>
</dbReference>
<evidence type="ECO:0000256" key="2">
    <source>
        <dbReference type="ARBA" id="ARBA00012438"/>
    </source>
</evidence>
<dbReference type="Proteomes" id="UP000887226">
    <property type="component" value="Unassembled WGS sequence"/>
</dbReference>
<dbReference type="SUPFAM" id="SSF47384">
    <property type="entry name" value="Homodimeric domain of signal transducing histidine kinase"/>
    <property type="match status" value="1"/>
</dbReference>
<protein>
    <recommendedName>
        <fullName evidence="2">histidine kinase</fullName>
        <ecNumber evidence="2">2.7.13.3</ecNumber>
    </recommendedName>
</protein>
<dbReference type="InterPro" id="IPR036890">
    <property type="entry name" value="HATPase_C_sf"/>
</dbReference>
<dbReference type="InterPro" id="IPR005467">
    <property type="entry name" value="His_kinase_dom"/>
</dbReference>
<dbReference type="CDD" id="cd00082">
    <property type="entry name" value="HisKA"/>
    <property type="match status" value="1"/>
</dbReference>
<dbReference type="GO" id="GO:0005886">
    <property type="term" value="C:plasma membrane"/>
    <property type="evidence" value="ECO:0007669"/>
    <property type="project" value="TreeGrafter"/>
</dbReference>
<dbReference type="Gene3D" id="3.40.50.2300">
    <property type="match status" value="1"/>
</dbReference>
<evidence type="ECO:0000256" key="4">
    <source>
        <dbReference type="ARBA" id="ARBA00022777"/>
    </source>
</evidence>
<feature type="compositionally biased region" description="Basic and acidic residues" evidence="6">
    <location>
        <begin position="436"/>
        <end position="445"/>
    </location>
</feature>
<sequence>MFSNHRNPCCEGMQEAEFDAGAFMVRSRAYRPTRKQRPLRNLKEHKHHLSSQALHLLRNPMEADNMIMPDIVKPESIIERASLCLPDYEGDSILHCGDAGFSNALQKYFLSSESNAAERLVLLKSRIRTASTYDFWGILVEEMCDITGAQCSFVVERTFVDDRESAVDMPEYGEPGSCLMGVAIYVNNGKGVQELHRDYRYHAYGTPCEHMRHNKVFIIPERLSEYTPNNSNKMPWRKSEAFIGIPLFADGKCFAHFGLIWDSDGAPKRCLSWSFIEMFLHALEDMILERILEDRRFAKPSAPPESYTAKKIPLSAITASQSLKPYARSLSHELRTPMQGVVGMLDIMYATVLEAISNQPSENARELFVNLKDQIEVVQDSSKRAVEAADNVVHAYDLNMQMPETPLTPVGSDTDMTAVQQAHMDFANSLVSPVSRKHEREEDSSFHPGPPLKKFFTNTEAQMFEKYNTGLQLIPTDIKFHAPTSEVEYEDVILGKDDALPSPSTSPVKKRIVIRDFFKLLTADALRSGHPIAEVHTETELGEKIEVKTVNDRGHEQSLIIHLNIDDEVPEAVVADEKYLHFAVQKVVDNAIKFTEAGSIIVSAKMSKGVNIMEIRVLDTGCGISEESQFSIFKPHFQEDASRHRTRDGLGLSLFNAKAHVRRHLEGDVTLERSATRGLLKGSEFLIRLPFHPGSSRTPLAGTPSPTFQLTHAGVSLKPSAFHLSSLSTPMREPSPPRKTNPKLFNGQLATACPLNILVAEDNQINRNVAVGCLDKLGYEKSSIALAFDGVEAVERYAASMADSQHPGYDAILMDIWMPNMDGYEAATSILELARKNGKIPKIIAVTADITGESIERAKEVGMRGFLAKPYKVLDMENMIVEHFCAAEDTEKRRQRSKRRYYTYRGAETVG</sequence>
<dbReference type="EMBL" id="MU254395">
    <property type="protein sequence ID" value="KAG9240603.1"/>
    <property type="molecule type" value="Genomic_DNA"/>
</dbReference>
<dbReference type="InterPro" id="IPR011006">
    <property type="entry name" value="CheY-like_superfamily"/>
</dbReference>
<keyword evidence="5" id="KW-0597">Phosphoprotein</keyword>
<dbReference type="PROSITE" id="PS50109">
    <property type="entry name" value="HIS_KIN"/>
    <property type="match status" value="1"/>
</dbReference>
<dbReference type="PROSITE" id="PS50110">
    <property type="entry name" value="RESPONSE_REGULATORY"/>
    <property type="match status" value="1"/>
</dbReference>
<dbReference type="GO" id="GO:0009927">
    <property type="term" value="F:histidine phosphotransfer kinase activity"/>
    <property type="evidence" value="ECO:0007669"/>
    <property type="project" value="TreeGrafter"/>
</dbReference>
<name>A0A9P7YWX0_9HELO</name>
<evidence type="ECO:0000256" key="3">
    <source>
        <dbReference type="ARBA" id="ARBA00022679"/>
    </source>
</evidence>
<accession>A0A9P7YWX0</accession>
<dbReference type="EC" id="2.7.13.3" evidence="2"/>
<reference evidence="9" key="1">
    <citation type="journal article" date="2021" name="IMA Fungus">
        <title>Genomic characterization of three marine fungi, including Emericellopsis atlantica sp. nov. with signatures of a generalist lifestyle and marine biomass degradation.</title>
        <authorList>
            <person name="Hagestad O.C."/>
            <person name="Hou L."/>
            <person name="Andersen J.H."/>
            <person name="Hansen E.H."/>
            <person name="Altermark B."/>
            <person name="Li C."/>
            <person name="Kuhnert E."/>
            <person name="Cox R.J."/>
            <person name="Crous P.W."/>
            <person name="Spatafora J.W."/>
            <person name="Lail K."/>
            <person name="Amirebrahimi M."/>
            <person name="Lipzen A."/>
            <person name="Pangilinan J."/>
            <person name="Andreopoulos W."/>
            <person name="Hayes R.D."/>
            <person name="Ng V."/>
            <person name="Grigoriev I.V."/>
            <person name="Jackson S.A."/>
            <person name="Sutton T.D.S."/>
            <person name="Dobson A.D.W."/>
            <person name="Rama T."/>
        </authorList>
    </citation>
    <scope>NUCLEOTIDE SEQUENCE</scope>
    <source>
        <strain evidence="9">TRa3180A</strain>
    </source>
</reference>
<dbReference type="Pfam" id="PF02518">
    <property type="entry name" value="HATPase_c"/>
    <property type="match status" value="1"/>
</dbReference>
<evidence type="ECO:0000256" key="1">
    <source>
        <dbReference type="ARBA" id="ARBA00000085"/>
    </source>
</evidence>
<feature type="region of interest" description="Disordered" evidence="6">
    <location>
        <begin position="432"/>
        <end position="452"/>
    </location>
</feature>
<evidence type="ECO:0000259" key="8">
    <source>
        <dbReference type="PROSITE" id="PS50110"/>
    </source>
</evidence>
<dbReference type="PANTHER" id="PTHR43047:SF2">
    <property type="entry name" value="HISTIDINE KINASE M7"/>
    <property type="match status" value="1"/>
</dbReference>
<gene>
    <name evidence="9" type="ORF">BJ878DRAFT_570896</name>
</gene>
<feature type="domain" description="Histidine kinase" evidence="7">
    <location>
        <begin position="556"/>
        <end position="693"/>
    </location>
</feature>
<evidence type="ECO:0000259" key="7">
    <source>
        <dbReference type="PROSITE" id="PS50109"/>
    </source>
</evidence>
<dbReference type="InterPro" id="IPR001789">
    <property type="entry name" value="Sig_transdc_resp-reg_receiver"/>
</dbReference>
<dbReference type="Pfam" id="PF00072">
    <property type="entry name" value="Response_reg"/>
    <property type="match status" value="1"/>
</dbReference>
<dbReference type="SMART" id="SM00448">
    <property type="entry name" value="REC"/>
    <property type="match status" value="1"/>
</dbReference>
<evidence type="ECO:0000313" key="9">
    <source>
        <dbReference type="EMBL" id="KAG9240603.1"/>
    </source>
</evidence>
<dbReference type="OrthoDB" id="60033at2759"/>
<evidence type="ECO:0000256" key="6">
    <source>
        <dbReference type="SAM" id="MobiDB-lite"/>
    </source>
</evidence>
<comment type="catalytic activity">
    <reaction evidence="1">
        <text>ATP + protein L-histidine = ADP + protein N-phospho-L-histidine.</text>
        <dbReference type="EC" id="2.7.13.3"/>
    </reaction>
</comment>
<dbReference type="InterPro" id="IPR003661">
    <property type="entry name" value="HisK_dim/P_dom"/>
</dbReference>
<proteinExistence type="predicted"/>
<dbReference type="GO" id="GO:0000155">
    <property type="term" value="F:phosphorelay sensor kinase activity"/>
    <property type="evidence" value="ECO:0007669"/>
    <property type="project" value="InterPro"/>
</dbReference>
<organism evidence="9 10">
    <name type="scientific">Calycina marina</name>
    <dbReference type="NCBI Taxonomy" id="1763456"/>
    <lineage>
        <taxon>Eukaryota</taxon>
        <taxon>Fungi</taxon>
        <taxon>Dikarya</taxon>
        <taxon>Ascomycota</taxon>
        <taxon>Pezizomycotina</taxon>
        <taxon>Leotiomycetes</taxon>
        <taxon>Helotiales</taxon>
        <taxon>Pezizellaceae</taxon>
        <taxon>Calycina</taxon>
    </lineage>
</organism>
<evidence type="ECO:0000313" key="10">
    <source>
        <dbReference type="Proteomes" id="UP000887226"/>
    </source>
</evidence>
<dbReference type="SUPFAM" id="SSF52172">
    <property type="entry name" value="CheY-like"/>
    <property type="match status" value="1"/>
</dbReference>
<dbReference type="Gene3D" id="1.10.287.130">
    <property type="match status" value="1"/>
</dbReference>
<dbReference type="InterPro" id="IPR003594">
    <property type="entry name" value="HATPase_dom"/>
</dbReference>
<dbReference type="FunFam" id="1.10.287.130:FF:000100">
    <property type="entry name" value="Sensor histidine kinase/response regulator"/>
    <property type="match status" value="1"/>
</dbReference>
<dbReference type="AlphaFoldDB" id="A0A9P7YWX0"/>